<accession>A0ABN9RGJ1</accession>
<keyword evidence="3" id="KW-1185">Reference proteome</keyword>
<dbReference type="Proteomes" id="UP001189429">
    <property type="component" value="Unassembled WGS sequence"/>
</dbReference>
<proteinExistence type="predicted"/>
<sequence length="126" mass="13592">MSLLAVGGRLAVVTTRRPEAATVKAFMRSRENPHPLLESASSAQRLSELYPLLQADTPFAVVQASEPLWPSSALGQRGPRSLACHVLQRTRRRQPQDQEGGDARLPARGAAQLFSQPRPLPFGGGA</sequence>
<gene>
    <name evidence="2" type="ORF">PCOR1329_LOCUS20525</name>
</gene>
<name>A0ABN9RGJ1_9DINO</name>
<evidence type="ECO:0000313" key="3">
    <source>
        <dbReference type="Proteomes" id="UP001189429"/>
    </source>
</evidence>
<protein>
    <submittedName>
        <fullName evidence="2">Uncharacterized protein</fullName>
    </submittedName>
</protein>
<comment type="caution">
    <text evidence="2">The sequence shown here is derived from an EMBL/GenBank/DDBJ whole genome shotgun (WGS) entry which is preliminary data.</text>
</comment>
<evidence type="ECO:0000256" key="1">
    <source>
        <dbReference type="SAM" id="MobiDB-lite"/>
    </source>
</evidence>
<dbReference type="EMBL" id="CAUYUJ010006668">
    <property type="protein sequence ID" value="CAK0818175.1"/>
    <property type="molecule type" value="Genomic_DNA"/>
</dbReference>
<organism evidence="2 3">
    <name type="scientific">Prorocentrum cordatum</name>
    <dbReference type="NCBI Taxonomy" id="2364126"/>
    <lineage>
        <taxon>Eukaryota</taxon>
        <taxon>Sar</taxon>
        <taxon>Alveolata</taxon>
        <taxon>Dinophyceae</taxon>
        <taxon>Prorocentrales</taxon>
        <taxon>Prorocentraceae</taxon>
        <taxon>Prorocentrum</taxon>
    </lineage>
</organism>
<evidence type="ECO:0000313" key="2">
    <source>
        <dbReference type="EMBL" id="CAK0818175.1"/>
    </source>
</evidence>
<reference evidence="2" key="1">
    <citation type="submission" date="2023-10" db="EMBL/GenBank/DDBJ databases">
        <authorList>
            <person name="Chen Y."/>
            <person name="Shah S."/>
            <person name="Dougan E. K."/>
            <person name="Thang M."/>
            <person name="Chan C."/>
        </authorList>
    </citation>
    <scope>NUCLEOTIDE SEQUENCE [LARGE SCALE GENOMIC DNA]</scope>
</reference>
<feature type="region of interest" description="Disordered" evidence="1">
    <location>
        <begin position="88"/>
        <end position="126"/>
    </location>
</feature>